<comment type="caution">
    <text evidence="2">The sequence shown here is derived from an EMBL/GenBank/DDBJ whole genome shotgun (WGS) entry which is preliminary data.</text>
</comment>
<dbReference type="Proteomes" id="UP001244563">
    <property type="component" value="Unassembled WGS sequence"/>
</dbReference>
<feature type="transmembrane region" description="Helical" evidence="1">
    <location>
        <begin position="20"/>
        <end position="45"/>
    </location>
</feature>
<proteinExistence type="predicted"/>
<organism evidence="2 3">
    <name type="scientific">Paenarthrobacter nicotinovorans</name>
    <name type="common">Arthrobacter nicotinovorans</name>
    <dbReference type="NCBI Taxonomy" id="29320"/>
    <lineage>
        <taxon>Bacteria</taxon>
        <taxon>Bacillati</taxon>
        <taxon>Actinomycetota</taxon>
        <taxon>Actinomycetes</taxon>
        <taxon>Micrococcales</taxon>
        <taxon>Micrococcaceae</taxon>
        <taxon>Paenarthrobacter</taxon>
    </lineage>
</organism>
<keyword evidence="1" id="KW-0812">Transmembrane</keyword>
<feature type="transmembrane region" description="Helical" evidence="1">
    <location>
        <begin position="75"/>
        <end position="93"/>
    </location>
</feature>
<evidence type="ECO:0000313" key="2">
    <source>
        <dbReference type="EMBL" id="MDQ0104510.1"/>
    </source>
</evidence>
<dbReference type="RefSeq" id="WP_306879770.1">
    <property type="nucleotide sequence ID" value="NZ_JAUSSW010000017.1"/>
</dbReference>
<keyword evidence="1" id="KW-1133">Transmembrane helix</keyword>
<name>A0ABT9TS50_PAENI</name>
<gene>
    <name evidence="2" type="ORF">J2T10_004185</name>
</gene>
<evidence type="ECO:0000256" key="1">
    <source>
        <dbReference type="SAM" id="Phobius"/>
    </source>
</evidence>
<feature type="transmembrane region" description="Helical" evidence="1">
    <location>
        <begin position="105"/>
        <end position="130"/>
    </location>
</feature>
<evidence type="ECO:0000313" key="3">
    <source>
        <dbReference type="Proteomes" id="UP001244563"/>
    </source>
</evidence>
<keyword evidence="1" id="KW-0472">Membrane</keyword>
<reference evidence="2 3" key="1">
    <citation type="submission" date="2023-07" db="EMBL/GenBank/DDBJ databases">
        <title>Sorghum-associated microbial communities from plants grown in Nebraska, USA.</title>
        <authorList>
            <person name="Schachtman D."/>
        </authorList>
    </citation>
    <scope>NUCLEOTIDE SEQUENCE [LARGE SCALE GENOMIC DNA]</scope>
    <source>
        <strain evidence="2 3">CC523</strain>
    </source>
</reference>
<protein>
    <submittedName>
        <fullName evidence="2">Uncharacterized protein</fullName>
    </submittedName>
</protein>
<feature type="transmembrane region" description="Helical" evidence="1">
    <location>
        <begin position="51"/>
        <end position="68"/>
    </location>
</feature>
<feature type="transmembrane region" description="Helical" evidence="1">
    <location>
        <begin position="142"/>
        <end position="162"/>
    </location>
</feature>
<accession>A0ABT9TS50</accession>
<keyword evidence="3" id="KW-1185">Reference proteome</keyword>
<sequence>METAAAGRSIEETPKPGNTVAGLVLVGISASLWWPAFTLGAWGTLFFDQLLGVWAASTACLVIVLIQARPYRGRLWKAAALSVPSLWLVLSFFSPSESESGIELIADLVGILVAILGLPFAVWVITQLLWPGFGEDLSGPRRAVLVIAALGILTIAFTLGVLQEHFLTCGDFSISGNSNPPSCTPDP</sequence>
<dbReference type="EMBL" id="JAUSSW010000017">
    <property type="protein sequence ID" value="MDQ0104510.1"/>
    <property type="molecule type" value="Genomic_DNA"/>
</dbReference>